<keyword evidence="3" id="KW-1185">Reference proteome</keyword>
<feature type="compositionally biased region" description="Low complexity" evidence="1">
    <location>
        <begin position="1"/>
        <end position="14"/>
    </location>
</feature>
<dbReference type="EMBL" id="QJTC01000022">
    <property type="protein sequence ID" value="PYE74952.1"/>
    <property type="molecule type" value="Genomic_DNA"/>
</dbReference>
<evidence type="ECO:0000313" key="2">
    <source>
        <dbReference type="EMBL" id="PYE74952.1"/>
    </source>
</evidence>
<proteinExistence type="predicted"/>
<evidence type="ECO:0000313" key="3">
    <source>
        <dbReference type="Proteomes" id="UP000247540"/>
    </source>
</evidence>
<comment type="caution">
    <text evidence="2">The sequence shown here is derived from an EMBL/GenBank/DDBJ whole genome shotgun (WGS) entry which is preliminary data.</text>
</comment>
<name>A0A318SIV9_9BURK</name>
<feature type="compositionally biased region" description="Basic and acidic residues" evidence="1">
    <location>
        <begin position="15"/>
        <end position="37"/>
    </location>
</feature>
<dbReference type="Proteomes" id="UP000247540">
    <property type="component" value="Unassembled WGS sequence"/>
</dbReference>
<sequence>MNAHSAATATANAHTDTEAKANDKAKAPAKDDAKKAAPAEIDVWSVEGTFQHLVYSPKGTVEGLVIETDGAPAQFVCDGHDPAASAGLGELKTGQAVVLEGTAAEPSPKGKPAHEVYRLERLVSVDGKPVAPAHKPADVSGTVVRFNYAKHGAPNGVVLDSGDFVHTKPDGLERLGLKLGDTVKAEGDARPLAGGAGRVVDARTVNGKPVAAPRG</sequence>
<feature type="region of interest" description="Disordered" evidence="1">
    <location>
        <begin position="1"/>
        <end position="38"/>
    </location>
</feature>
<organism evidence="2 3">
    <name type="scientific">Xylophilus ampelinus</name>
    <dbReference type="NCBI Taxonomy" id="54067"/>
    <lineage>
        <taxon>Bacteria</taxon>
        <taxon>Pseudomonadati</taxon>
        <taxon>Pseudomonadota</taxon>
        <taxon>Betaproteobacteria</taxon>
        <taxon>Burkholderiales</taxon>
        <taxon>Xylophilus</taxon>
    </lineage>
</organism>
<reference evidence="2 3" key="1">
    <citation type="submission" date="2018-06" db="EMBL/GenBank/DDBJ databases">
        <title>Genomic Encyclopedia of Type Strains, Phase III (KMG-III): the genomes of soil and plant-associated and newly described type strains.</title>
        <authorList>
            <person name="Whitman W."/>
        </authorList>
    </citation>
    <scope>NUCLEOTIDE SEQUENCE [LARGE SCALE GENOMIC DNA]</scope>
    <source>
        <strain evidence="2 3">CECT 7646</strain>
    </source>
</reference>
<dbReference type="RefSeq" id="WP_233504521.1">
    <property type="nucleotide sequence ID" value="NZ_JAMOFZ010000021.1"/>
</dbReference>
<gene>
    <name evidence="2" type="ORF">DFQ15_12234</name>
</gene>
<accession>A0A318SIV9</accession>
<dbReference type="AlphaFoldDB" id="A0A318SIV9"/>
<evidence type="ECO:0000256" key="1">
    <source>
        <dbReference type="SAM" id="MobiDB-lite"/>
    </source>
</evidence>
<protein>
    <submittedName>
        <fullName evidence="2">Uncharacterized protein</fullName>
    </submittedName>
</protein>